<dbReference type="InterPro" id="IPR016454">
    <property type="entry name" value="Cysteine_dSase"/>
</dbReference>
<evidence type="ECO:0000256" key="11">
    <source>
        <dbReference type="ARBA" id="ARBA00040554"/>
    </source>
</evidence>
<dbReference type="InterPro" id="IPR015421">
    <property type="entry name" value="PyrdxlP-dep_Trfase_major"/>
</dbReference>
<dbReference type="EC" id="4.4.1.16" evidence="10"/>
<dbReference type="Pfam" id="PF00266">
    <property type="entry name" value="Aminotran_5"/>
    <property type="match status" value="1"/>
</dbReference>
<keyword evidence="6" id="KW-0808">Transferase</keyword>
<dbReference type="InterPro" id="IPR015422">
    <property type="entry name" value="PyrdxlP-dep_Trfase_small"/>
</dbReference>
<comment type="similarity">
    <text evidence="3">Belongs to the class-V pyridoxal-phosphate-dependent aminotransferase family.</text>
</comment>
<evidence type="ECO:0000313" key="15">
    <source>
        <dbReference type="Proteomes" id="UP000001307"/>
    </source>
</evidence>
<comment type="cofactor">
    <cofactor evidence="1">
        <name>pyridoxal 5'-phosphate</name>
        <dbReference type="ChEBI" id="CHEBI:597326"/>
    </cofactor>
</comment>
<keyword evidence="8" id="KW-0456">Lyase</keyword>
<keyword evidence="5" id="KW-0963">Cytoplasm</keyword>
<sequence length="386" mass="41815">MSSVYLDYNATTPVDSEVVDAISKSLIEDWGNPSSGHERGLIARKKIEIAREHLAKGIGASTSQIIFTSGGTEALNWAINSCCADEPDCHVVTSALEHCAVLNPLKKLASKSCQVDYVRPAKSRFAVTSDQIIKHINNKTKFVAVMLANNETGAIQPAEKIGEEILQLKKSGFQTQYLVDASQCYGKIPIDVEKIKCDYLVLAGHKFYGPRIGALYARDPSLLQPMLFGGGQERSLRPGTENTPMIVGLGEAARLVNEQLATYAAQMRHTRNILKEKLSALTPVTWLSEEPCLPNTLLVSLPEISSGKDFIESLNGQVLASTGAACHSGSVGSSVLNACGIDFHVQKRTIRFSTGRTTTEEQILRAVNLIAASLGRLQAQTQKFAD</sequence>
<keyword evidence="7" id="KW-0663">Pyridoxal phosphate</keyword>
<dbReference type="SUPFAM" id="SSF53383">
    <property type="entry name" value="PLP-dependent transferases"/>
    <property type="match status" value="1"/>
</dbReference>
<organism evidence="13">
    <name type="scientific">Oikopleura dioica</name>
    <name type="common">Tunicate</name>
    <dbReference type="NCBI Taxonomy" id="34765"/>
    <lineage>
        <taxon>Eukaryota</taxon>
        <taxon>Metazoa</taxon>
        <taxon>Chordata</taxon>
        <taxon>Tunicata</taxon>
        <taxon>Appendicularia</taxon>
        <taxon>Copelata</taxon>
        <taxon>Oikopleuridae</taxon>
        <taxon>Oikopleura</taxon>
    </lineage>
</organism>
<proteinExistence type="inferred from homology"/>
<dbReference type="EMBL" id="FN654480">
    <property type="protein sequence ID" value="CBY43800.1"/>
    <property type="molecule type" value="Genomic_DNA"/>
</dbReference>
<evidence type="ECO:0000313" key="14">
    <source>
        <dbReference type="EMBL" id="CBY43800.1"/>
    </source>
</evidence>
<dbReference type="InParanoid" id="E4XSI1"/>
<dbReference type="Proteomes" id="UP000001307">
    <property type="component" value="Unassembled WGS sequence"/>
</dbReference>
<evidence type="ECO:0000256" key="3">
    <source>
        <dbReference type="ARBA" id="ARBA00009236"/>
    </source>
</evidence>
<dbReference type="PANTHER" id="PTHR11601">
    <property type="entry name" value="CYSTEINE DESULFURYLASE FAMILY MEMBER"/>
    <property type="match status" value="1"/>
</dbReference>
<dbReference type="GO" id="GO:0005829">
    <property type="term" value="C:cytosol"/>
    <property type="evidence" value="ECO:0007669"/>
    <property type="project" value="UniProtKB-SubCell"/>
</dbReference>
<dbReference type="InterPro" id="IPR000192">
    <property type="entry name" value="Aminotrans_V_dom"/>
</dbReference>
<evidence type="ECO:0000256" key="5">
    <source>
        <dbReference type="ARBA" id="ARBA00022490"/>
    </source>
</evidence>
<evidence type="ECO:0000256" key="1">
    <source>
        <dbReference type="ARBA" id="ARBA00001933"/>
    </source>
</evidence>
<dbReference type="EMBL" id="FN653135">
    <property type="protein sequence ID" value="CBY12693.1"/>
    <property type="molecule type" value="Genomic_DNA"/>
</dbReference>
<comment type="subunit">
    <text evidence="4">Homodimer.</text>
</comment>
<dbReference type="AlphaFoldDB" id="E4XSI1"/>
<protein>
    <recommendedName>
        <fullName evidence="11">Selenocysteine lyase</fullName>
        <ecNumber evidence="10">4.4.1.16</ecNumber>
    </recommendedName>
</protein>
<name>E4XSI1_OIKDI</name>
<dbReference type="GO" id="GO:0009000">
    <property type="term" value="F:selenocysteine lyase activity"/>
    <property type="evidence" value="ECO:0007669"/>
    <property type="project" value="UniProtKB-EC"/>
</dbReference>
<comment type="function">
    <text evidence="9">Catalyzes the decomposition of L-selenocysteine to L-alanine and elemental selenium.</text>
</comment>
<accession>E4XSI1</accession>
<evidence type="ECO:0000259" key="12">
    <source>
        <dbReference type="Pfam" id="PF00266"/>
    </source>
</evidence>
<dbReference type="FunCoup" id="E4XSI1">
    <property type="interactions" value="40"/>
</dbReference>
<evidence type="ECO:0000256" key="10">
    <source>
        <dbReference type="ARBA" id="ARBA00039054"/>
    </source>
</evidence>
<keyword evidence="15" id="KW-1185">Reference proteome</keyword>
<evidence type="ECO:0000256" key="9">
    <source>
        <dbReference type="ARBA" id="ARBA00037407"/>
    </source>
</evidence>
<reference evidence="13" key="1">
    <citation type="journal article" date="2010" name="Science">
        <title>Plasticity of animal genome architecture unmasked by rapid evolution of a pelagic tunicate.</title>
        <authorList>
            <person name="Denoeud F."/>
            <person name="Henriet S."/>
            <person name="Mungpakdee S."/>
            <person name="Aury J.M."/>
            <person name="Da Silva C."/>
            <person name="Brinkmann H."/>
            <person name="Mikhaleva J."/>
            <person name="Olsen L.C."/>
            <person name="Jubin C."/>
            <person name="Canestro C."/>
            <person name="Bouquet J.M."/>
            <person name="Danks G."/>
            <person name="Poulain J."/>
            <person name="Campsteijn C."/>
            <person name="Adamski M."/>
            <person name="Cross I."/>
            <person name="Yadetie F."/>
            <person name="Muffato M."/>
            <person name="Louis A."/>
            <person name="Butcher S."/>
            <person name="Tsagkogeorga G."/>
            <person name="Konrad A."/>
            <person name="Singh S."/>
            <person name="Jensen M.F."/>
            <person name="Cong E.H."/>
            <person name="Eikeseth-Otteraa H."/>
            <person name="Noel B."/>
            <person name="Anthouard V."/>
            <person name="Porcel B.M."/>
            <person name="Kachouri-Lafond R."/>
            <person name="Nishino A."/>
            <person name="Ugolini M."/>
            <person name="Chourrout P."/>
            <person name="Nishida H."/>
            <person name="Aasland R."/>
            <person name="Huzurbazar S."/>
            <person name="Westhof E."/>
            <person name="Delsuc F."/>
            <person name="Lehrach H."/>
            <person name="Reinhardt R."/>
            <person name="Weissenbach J."/>
            <person name="Roy S.W."/>
            <person name="Artiguenave F."/>
            <person name="Postlethwait J.H."/>
            <person name="Manak J.R."/>
            <person name="Thompson E.M."/>
            <person name="Jaillon O."/>
            <person name="Du Pasquier L."/>
            <person name="Boudinot P."/>
            <person name="Liberles D.A."/>
            <person name="Volff J.N."/>
            <person name="Philippe H."/>
            <person name="Lenhard B."/>
            <person name="Roest Crollius H."/>
            <person name="Wincker P."/>
            <person name="Chourrout D."/>
        </authorList>
    </citation>
    <scope>NUCLEOTIDE SEQUENCE [LARGE SCALE GENOMIC DNA]</scope>
</reference>
<feature type="domain" description="Aminotransferase class V" evidence="12">
    <location>
        <begin position="4"/>
        <end position="363"/>
    </location>
</feature>
<dbReference type="Gene3D" id="1.10.260.50">
    <property type="match status" value="1"/>
</dbReference>
<evidence type="ECO:0000256" key="8">
    <source>
        <dbReference type="ARBA" id="ARBA00023239"/>
    </source>
</evidence>
<dbReference type="InterPro" id="IPR015424">
    <property type="entry name" value="PyrdxlP-dep_Trfase"/>
</dbReference>
<evidence type="ECO:0000256" key="2">
    <source>
        <dbReference type="ARBA" id="ARBA00004514"/>
    </source>
</evidence>
<dbReference type="OrthoDB" id="10250117at2759"/>
<gene>
    <name evidence="13" type="ORF">GSOID_T00002750001</name>
    <name evidence="14" type="ORF">GSOID_T00024166001</name>
</gene>
<dbReference type="Gene3D" id="3.90.1150.10">
    <property type="entry name" value="Aspartate Aminotransferase, domain 1"/>
    <property type="match status" value="1"/>
</dbReference>
<dbReference type="PANTHER" id="PTHR11601:SF62">
    <property type="entry name" value="SELENOCYSTEINE LYASE"/>
    <property type="match status" value="1"/>
</dbReference>
<dbReference type="PIRSF" id="PIRSF005572">
    <property type="entry name" value="NifS"/>
    <property type="match status" value="1"/>
</dbReference>
<evidence type="ECO:0000256" key="7">
    <source>
        <dbReference type="ARBA" id="ARBA00022898"/>
    </source>
</evidence>
<evidence type="ECO:0000313" key="13">
    <source>
        <dbReference type="EMBL" id="CBY12693.1"/>
    </source>
</evidence>
<comment type="subcellular location">
    <subcellularLocation>
        <location evidence="2">Cytoplasm</location>
        <location evidence="2">Cytosol</location>
    </subcellularLocation>
</comment>
<dbReference type="Gene3D" id="3.40.640.10">
    <property type="entry name" value="Type I PLP-dependent aspartate aminotransferase-like (Major domain)"/>
    <property type="match status" value="1"/>
</dbReference>
<dbReference type="Proteomes" id="UP000011014">
    <property type="component" value="Unassembled WGS sequence"/>
</dbReference>
<dbReference type="GO" id="GO:0016740">
    <property type="term" value="F:transferase activity"/>
    <property type="evidence" value="ECO:0007669"/>
    <property type="project" value="UniProtKB-KW"/>
</dbReference>
<evidence type="ECO:0000256" key="4">
    <source>
        <dbReference type="ARBA" id="ARBA00011738"/>
    </source>
</evidence>
<evidence type="ECO:0000256" key="6">
    <source>
        <dbReference type="ARBA" id="ARBA00022679"/>
    </source>
</evidence>